<feature type="transmembrane region" description="Helical" evidence="1">
    <location>
        <begin position="34"/>
        <end position="53"/>
    </location>
</feature>
<evidence type="ECO:0000313" key="2">
    <source>
        <dbReference type="EMBL" id="QIS34382.1"/>
    </source>
</evidence>
<sequence>MSVTDSPENRALLQAIQNDWRTWSGSEKSGICSLYFSGGMVLAGALLVFLAELSANQKTLCIFGLNTVLVGLAAFAMASLSSTDWPVVIGKKLKVYRPQDPGAYHRLCMAMLVAGKLHQDDLRVWLDAETSAGPAIEIEQVRGSYVEPGQTIAD</sequence>
<organism evidence="2">
    <name type="scientific">Leclercia adecarboxylata</name>
    <dbReference type="NCBI Taxonomy" id="83655"/>
    <lineage>
        <taxon>Bacteria</taxon>
        <taxon>Pseudomonadati</taxon>
        <taxon>Pseudomonadota</taxon>
        <taxon>Gammaproteobacteria</taxon>
        <taxon>Enterobacterales</taxon>
        <taxon>Enterobacteriaceae</taxon>
        <taxon>Leclercia</taxon>
    </lineage>
</organism>
<geneLocation type="plasmid" evidence="2">
    <name>pG426-FII</name>
</geneLocation>
<keyword evidence="1" id="KW-0812">Transmembrane</keyword>
<dbReference type="AlphaFoldDB" id="A0A6H0A3B9"/>
<protein>
    <recommendedName>
        <fullName evidence="3">DUF4231 domain-containing protein</fullName>
    </recommendedName>
</protein>
<keyword evidence="1" id="KW-0472">Membrane</keyword>
<dbReference type="RefSeq" id="WP_181726306.1">
    <property type="nucleotide sequence ID" value="NZ_JASGNT010000003.1"/>
</dbReference>
<feature type="transmembrane region" description="Helical" evidence="1">
    <location>
        <begin position="60"/>
        <end position="80"/>
    </location>
</feature>
<evidence type="ECO:0008006" key="3">
    <source>
        <dbReference type="Google" id="ProtNLM"/>
    </source>
</evidence>
<evidence type="ECO:0000256" key="1">
    <source>
        <dbReference type="SAM" id="Phobius"/>
    </source>
</evidence>
<dbReference type="EMBL" id="MN842294">
    <property type="protein sequence ID" value="QIS34382.1"/>
    <property type="molecule type" value="Genomic_DNA"/>
</dbReference>
<proteinExistence type="predicted"/>
<keyword evidence="2" id="KW-0614">Plasmid</keyword>
<name>A0A6H0A3B9_9ENTR</name>
<accession>A0A6H0A3B9</accession>
<keyword evidence="1" id="KW-1133">Transmembrane helix</keyword>
<reference evidence="2" key="1">
    <citation type="submission" date="2019-12" db="EMBL/GenBank/DDBJ databases">
        <title>Compelete sequence of Tn6502.</title>
        <authorList>
            <person name="Zhou D."/>
        </authorList>
    </citation>
    <scope>NUCLEOTIDE SEQUENCE</scope>
    <source>
        <strain evidence="2">G426</strain>
        <plasmid evidence="2">pG426-FII</plasmid>
    </source>
</reference>